<keyword evidence="1" id="KW-1133">Transmembrane helix</keyword>
<sequence length="64" mass="7416">MLCSSHSAFLPLNFTFYNHVSGAQFLAIALVLKLWHGNERFCFFKRLNYTVNEVLCMYVIGNKP</sequence>
<evidence type="ECO:0000313" key="3">
    <source>
        <dbReference type="Proteomes" id="UP000501926"/>
    </source>
</evidence>
<organism evidence="2 3">
    <name type="scientific">Kuenenia stuttgartiensis</name>
    <dbReference type="NCBI Taxonomy" id="174633"/>
    <lineage>
        <taxon>Bacteria</taxon>
        <taxon>Pseudomonadati</taxon>
        <taxon>Planctomycetota</taxon>
        <taxon>Candidatus Brocadiia</taxon>
        <taxon>Candidatus Brocadiales</taxon>
        <taxon>Candidatus Brocadiaceae</taxon>
        <taxon>Candidatus Kuenenia</taxon>
    </lineage>
</organism>
<proteinExistence type="predicted"/>
<keyword evidence="1" id="KW-0812">Transmembrane</keyword>
<reference evidence="2 3" key="1">
    <citation type="submission" date="2020-02" db="EMBL/GenBank/DDBJ databases">
        <title>Newly sequenced genome of strain CSTR1 showed variability in Candidatus Kuenenia stuttgartiensis genomes.</title>
        <authorList>
            <person name="Ding C."/>
            <person name="Adrian L."/>
        </authorList>
    </citation>
    <scope>NUCLEOTIDE SEQUENCE [LARGE SCALE GENOMIC DNA]</scope>
    <source>
        <strain evidence="2 3">CSTR1</strain>
    </source>
</reference>
<dbReference type="EMBL" id="CP049055">
    <property type="protein sequence ID" value="QII12148.1"/>
    <property type="molecule type" value="Genomic_DNA"/>
</dbReference>
<keyword evidence="1" id="KW-0472">Membrane</keyword>
<gene>
    <name evidence="2" type="ORF">KsCSTR_27690</name>
</gene>
<dbReference type="AlphaFoldDB" id="A0A6G7GRD3"/>
<dbReference type="Proteomes" id="UP000501926">
    <property type="component" value="Chromosome"/>
</dbReference>
<evidence type="ECO:0000313" key="2">
    <source>
        <dbReference type="EMBL" id="QII12148.1"/>
    </source>
</evidence>
<accession>A0A6G7GRD3</accession>
<evidence type="ECO:0000256" key="1">
    <source>
        <dbReference type="SAM" id="Phobius"/>
    </source>
</evidence>
<feature type="transmembrane region" description="Helical" evidence="1">
    <location>
        <begin position="16"/>
        <end position="35"/>
    </location>
</feature>
<protein>
    <submittedName>
        <fullName evidence="2">Uncharacterized protein</fullName>
    </submittedName>
</protein>
<name>A0A6G7GRD3_KUEST</name>